<dbReference type="Gene3D" id="1.20.1060.20">
    <property type="match status" value="1"/>
</dbReference>
<evidence type="ECO:0000256" key="5">
    <source>
        <dbReference type="ARBA" id="ARBA00023054"/>
    </source>
</evidence>
<dbReference type="GO" id="GO:0006260">
    <property type="term" value="P:DNA replication"/>
    <property type="evidence" value="ECO:0007669"/>
    <property type="project" value="UniProtKB-UniRule"/>
</dbReference>
<comment type="subunit">
    <text evidence="7">Homodimer.</text>
</comment>
<dbReference type="SMART" id="SM00968">
    <property type="entry name" value="SMC_hinge"/>
    <property type="match status" value="1"/>
</dbReference>
<feature type="domain" description="SMC hinge" evidence="9">
    <location>
        <begin position="519"/>
        <end position="638"/>
    </location>
</feature>
<keyword evidence="11" id="KW-1185">Reference proteome</keyword>
<evidence type="ECO:0000313" key="11">
    <source>
        <dbReference type="Proteomes" id="UP000029079"/>
    </source>
</evidence>
<reference evidence="10 11" key="1">
    <citation type="journal article" date="2014" name="Genome Announc.">
        <title>Complete Genome Sequences of Fish Pathogenic Weissella ceti Strains WS74 and WS105.</title>
        <authorList>
            <person name="Figueiredo H.C."/>
            <person name="Leal C.A."/>
            <person name="Dorella F.A."/>
            <person name="Carvalho A.F."/>
            <person name="Soares S.C."/>
            <person name="Pereira F.L."/>
            <person name="Azevedo V.A."/>
        </authorList>
    </citation>
    <scope>NUCLEOTIDE SEQUENCE [LARGE SCALE GENOMIC DNA]</scope>
    <source>
        <strain evidence="10 11">WS74</strain>
    </source>
</reference>
<feature type="coiled-coil region" evidence="7">
    <location>
        <begin position="839"/>
        <end position="919"/>
    </location>
</feature>
<dbReference type="Gene3D" id="3.30.70.1620">
    <property type="match status" value="1"/>
</dbReference>
<dbReference type="STRING" id="759620.WS105_0332"/>
<evidence type="ECO:0000256" key="1">
    <source>
        <dbReference type="ARBA" id="ARBA00004496"/>
    </source>
</evidence>
<dbReference type="RefSeq" id="WP_038536138.1">
    <property type="nucleotide sequence ID" value="NZ_CP009223.1"/>
</dbReference>
<feature type="coiled-coil region" evidence="7">
    <location>
        <begin position="694"/>
        <end position="810"/>
    </location>
</feature>
<comment type="similarity">
    <text evidence="7">Belongs to the SMC family.</text>
</comment>
<keyword evidence="4 7" id="KW-0067">ATP-binding</keyword>
<dbReference type="InterPro" id="IPR024704">
    <property type="entry name" value="SMC"/>
</dbReference>
<dbReference type="GO" id="GO:0005694">
    <property type="term" value="C:chromosome"/>
    <property type="evidence" value="ECO:0007669"/>
    <property type="project" value="InterPro"/>
</dbReference>
<dbReference type="CDD" id="cd03278">
    <property type="entry name" value="ABC_SMC_barmotin"/>
    <property type="match status" value="2"/>
</dbReference>
<keyword evidence="3 7" id="KW-0547">Nucleotide-binding</keyword>
<feature type="coiled-coil region" evidence="7">
    <location>
        <begin position="442"/>
        <end position="476"/>
    </location>
</feature>
<comment type="function">
    <text evidence="7">Required for chromosome condensation and partitioning.</text>
</comment>
<name>A0A075TZF0_9LACO</name>
<evidence type="ECO:0000256" key="6">
    <source>
        <dbReference type="ARBA" id="ARBA00023125"/>
    </source>
</evidence>
<evidence type="ECO:0000256" key="8">
    <source>
        <dbReference type="SAM" id="MobiDB-lite"/>
    </source>
</evidence>
<reference evidence="11" key="2">
    <citation type="submission" date="2014-08" db="EMBL/GenBank/DDBJ databases">
        <title>Complete genome of Weissella ceti strain WS74 isolated from diseased rainbow trout in Brazil.</title>
        <authorList>
            <person name="Figueiredo H.C.P."/>
            <person name="Leal C.A.G."/>
            <person name="Pereira F.L."/>
            <person name="Soares S.C."/>
            <person name="Dorella F.A."/>
            <person name="Carvalho A.F."/>
            <person name="Azevedo V.A.C."/>
        </authorList>
    </citation>
    <scope>NUCLEOTIDE SEQUENCE [LARGE SCALE GENOMIC DNA]</scope>
    <source>
        <strain evidence="11">WS74</strain>
    </source>
</reference>
<dbReference type="FunFam" id="3.40.50.300:FF:000901">
    <property type="entry name" value="Chromosome partition protein Smc"/>
    <property type="match status" value="1"/>
</dbReference>
<accession>A0A075TZF0</accession>
<dbReference type="OrthoDB" id="9808768at2"/>
<dbReference type="GO" id="GO:0030261">
    <property type="term" value="P:chromosome condensation"/>
    <property type="evidence" value="ECO:0007669"/>
    <property type="project" value="InterPro"/>
</dbReference>
<dbReference type="Proteomes" id="UP000029079">
    <property type="component" value="Chromosome"/>
</dbReference>
<feature type="region of interest" description="Disordered" evidence="8">
    <location>
        <begin position="398"/>
        <end position="418"/>
    </location>
</feature>
<keyword evidence="5 7" id="KW-0175">Coiled coil</keyword>
<dbReference type="GO" id="GO:0003677">
    <property type="term" value="F:DNA binding"/>
    <property type="evidence" value="ECO:0007669"/>
    <property type="project" value="UniProtKB-UniRule"/>
</dbReference>
<dbReference type="EMBL" id="CP009223">
    <property type="protein sequence ID" value="AIM62586.1"/>
    <property type="molecule type" value="Genomic_DNA"/>
</dbReference>
<dbReference type="PANTHER" id="PTHR43977">
    <property type="entry name" value="STRUCTURAL MAINTENANCE OF CHROMOSOMES PROTEIN 3"/>
    <property type="match status" value="1"/>
</dbReference>
<dbReference type="NCBIfam" id="TIGR02168">
    <property type="entry name" value="SMC_prok_B"/>
    <property type="match status" value="1"/>
</dbReference>
<dbReference type="Gene3D" id="1.10.287.1490">
    <property type="match status" value="1"/>
</dbReference>
<dbReference type="PIRSF" id="PIRSF005719">
    <property type="entry name" value="SMC"/>
    <property type="match status" value="1"/>
</dbReference>
<evidence type="ECO:0000256" key="7">
    <source>
        <dbReference type="HAMAP-Rule" id="MF_01894"/>
    </source>
</evidence>
<evidence type="ECO:0000256" key="2">
    <source>
        <dbReference type="ARBA" id="ARBA00022490"/>
    </source>
</evidence>
<dbReference type="AlphaFoldDB" id="A0A075TZF0"/>
<keyword evidence="6 7" id="KW-0238">DNA-binding</keyword>
<dbReference type="KEGG" id="wce:WS08_0334"/>
<dbReference type="InterPro" id="IPR010935">
    <property type="entry name" value="SMC_hinge"/>
</dbReference>
<keyword evidence="2 7" id="KW-0963">Cytoplasm</keyword>
<organism evidence="10 11">
    <name type="scientific">Weissella ceti</name>
    <dbReference type="NCBI Taxonomy" id="759620"/>
    <lineage>
        <taxon>Bacteria</taxon>
        <taxon>Bacillati</taxon>
        <taxon>Bacillota</taxon>
        <taxon>Bacilli</taxon>
        <taxon>Lactobacillales</taxon>
        <taxon>Lactobacillaceae</taxon>
        <taxon>Weissella</taxon>
    </lineage>
</organism>
<dbReference type="SUPFAM" id="SSF75553">
    <property type="entry name" value="Smc hinge domain"/>
    <property type="match status" value="1"/>
</dbReference>
<dbReference type="InterPro" id="IPR036277">
    <property type="entry name" value="SMC_hinge_sf"/>
</dbReference>
<dbReference type="GO" id="GO:0007062">
    <property type="term" value="P:sister chromatid cohesion"/>
    <property type="evidence" value="ECO:0007669"/>
    <property type="project" value="InterPro"/>
</dbReference>
<evidence type="ECO:0000256" key="3">
    <source>
        <dbReference type="ARBA" id="ARBA00022741"/>
    </source>
</evidence>
<evidence type="ECO:0000259" key="9">
    <source>
        <dbReference type="SMART" id="SM00968"/>
    </source>
</evidence>
<dbReference type="Pfam" id="PF02463">
    <property type="entry name" value="SMC_N"/>
    <property type="match status" value="1"/>
</dbReference>
<dbReference type="GO" id="GO:0007059">
    <property type="term" value="P:chromosome segregation"/>
    <property type="evidence" value="ECO:0007669"/>
    <property type="project" value="UniProtKB-UniRule"/>
</dbReference>
<evidence type="ECO:0000256" key="4">
    <source>
        <dbReference type="ARBA" id="ARBA00022840"/>
    </source>
</evidence>
<protein>
    <recommendedName>
        <fullName evidence="7">Chromosome partition protein Smc</fullName>
    </recommendedName>
</protein>
<dbReference type="GO" id="GO:0005737">
    <property type="term" value="C:cytoplasm"/>
    <property type="evidence" value="ECO:0007669"/>
    <property type="project" value="UniProtKB-SubCell"/>
</dbReference>
<comment type="domain">
    <text evidence="7">Contains large globular domains required for ATP hydrolysis at each terminus and a third globular domain forming a flexible hinge near the middle of the molecule. These domains are separated by coiled-coil structures.</text>
</comment>
<dbReference type="GO" id="GO:0016887">
    <property type="term" value="F:ATP hydrolysis activity"/>
    <property type="evidence" value="ECO:0007669"/>
    <property type="project" value="InterPro"/>
</dbReference>
<dbReference type="GO" id="GO:0005524">
    <property type="term" value="F:ATP binding"/>
    <property type="evidence" value="ECO:0007669"/>
    <property type="project" value="UniProtKB-UniRule"/>
</dbReference>
<evidence type="ECO:0000313" key="10">
    <source>
        <dbReference type="EMBL" id="AIM62586.1"/>
    </source>
</evidence>
<sequence length="1182" mass="133366">MKLKSLEISGFKSFAERTKIDFMPGITGVVGPNGSGKSNIIEAIRWVMGEQSARGLRGDKMADVIFGGSGKRAALNRAEVSITFDNTDRYLKSEYNEIRITRTLYRNGDSKYQINGTTVRLRDIQELFMDSGLGRESFSIISQGRVESIFSAKPEERRTIIEDVAGVYKYKKNKDKATKELDSVHDSLTRVEDILFELNQRIEPLAEQSAVAQDYVDQKAKFTSLDQDRLILSLNTWHQELADLQTQVHTQTNQREQVTTDVTDLEKQLASHQEMQATHENQLTELQQALLTCTTQVERLTGDLNLQEERQANREHVRQELQAKLGDVENELAELTEQMTTLVAQITQTNDAIEQLSSELTALRVDHPQQNVSQLSQRIEEVRSDLVETLQALATAKNQQQHLTQENQRQGAQSDRLVHRQETLQAQVQNTQVQQRELTDVHHAAQAELETVQTQLDKLQADGKSQQETYQAARQQWYEGLNGQQRLEARYESLVRLTENYDGYYQGVKRLMQQRDQFPGIHGAVAEMMTVSNEHQVAIETALGNALQQIIVDTTRTAKEVIQYMTKNRYGRVTLLPIETMQSRQLRPDQITTVEQQAGFVGIGSDLVKTKDDYAKIMQNLLGTTVIMDTLDHAVQASRALQQRVRLVTLDGQVMNPGGSMTGGANKQNGNGLLAQQAETEKVQADLTQQKTVVLALEETVREAEAALNMASETYQAEQKQVMLVHEKVQQAVANMQVGADRLTQLEKELTAVNYELRQLQATTEDADLASNLDAIAMHTQAQADLQQQLDDLQLQRQQAERDGQDVDAQIAQIQTVLATEKANLIAQQDRQYELERQVNKWQQTQNDVTQQLADLTANQADVQARLEHELQHTKAQREELVQRQVVTDTSLQQEKRVVQELQMTLQETQQKLQTQQADENAVQVKLTQRTTQFELAQQELLENYELTFEQIVGTDVTDKPLADIQQELKLIKRGLADIGDVNVGAIQEYEEVKSRHDFLQQQKDDLLSARTNLQQTMDEMDQEVERRFAETFHAIATAFEAIYVKMFGGGQAKLILTDPEHLLTTGVDIKAQPPGKKFQQMSLLSGGEKALTAISLLFAILAVRPVPFAVLDETEAALDEANVDRFAEYLHEVNAHTQFIVITHRKGTMTNADVLYGVTMQEPGVSTMVSVDLTDVTTQTN</sequence>
<feature type="coiled-coil region" evidence="7">
    <location>
        <begin position="990"/>
        <end position="1024"/>
    </location>
</feature>
<comment type="subcellular location">
    <subcellularLocation>
        <location evidence="1 7">Cytoplasm</location>
    </subcellularLocation>
</comment>
<feature type="binding site" evidence="7">
    <location>
        <begin position="32"/>
        <end position="39"/>
    </location>
    <ligand>
        <name>ATP</name>
        <dbReference type="ChEBI" id="CHEBI:30616"/>
    </ligand>
</feature>
<feature type="coiled-coil region" evidence="7">
    <location>
        <begin position="255"/>
        <end position="289"/>
    </location>
</feature>
<dbReference type="FunFam" id="3.40.50.300:FF:000984">
    <property type="entry name" value="Chromosome partition protein Smc"/>
    <property type="match status" value="1"/>
</dbReference>
<dbReference type="Gene3D" id="3.40.50.300">
    <property type="entry name" value="P-loop containing nucleotide triphosphate hydrolases"/>
    <property type="match status" value="2"/>
</dbReference>
<dbReference type="InterPro" id="IPR003395">
    <property type="entry name" value="RecF/RecN/SMC_N"/>
</dbReference>
<dbReference type="HAMAP" id="MF_01894">
    <property type="entry name" value="Smc_prok"/>
    <property type="match status" value="1"/>
</dbReference>
<dbReference type="SUPFAM" id="SSF52540">
    <property type="entry name" value="P-loop containing nucleoside triphosphate hydrolases"/>
    <property type="match status" value="1"/>
</dbReference>
<gene>
    <name evidence="7" type="primary">smc</name>
    <name evidence="10" type="ORF">WS74_0334</name>
</gene>
<proteinExistence type="inferred from homology"/>
<dbReference type="KEGG" id="wct:WS74_0334"/>
<dbReference type="InterPro" id="IPR011890">
    <property type="entry name" value="SMC_prok"/>
</dbReference>
<dbReference type="InterPro" id="IPR027417">
    <property type="entry name" value="P-loop_NTPase"/>
</dbReference>
<dbReference type="Pfam" id="PF06470">
    <property type="entry name" value="SMC_hinge"/>
    <property type="match status" value="1"/>
</dbReference>
<feature type="compositionally biased region" description="Polar residues" evidence="8">
    <location>
        <begin position="398"/>
        <end position="413"/>
    </location>
</feature>